<reference evidence="1 2" key="1">
    <citation type="submission" date="2016-07" db="EMBL/GenBank/DDBJ databases">
        <title>Pervasive Adenine N6-methylation of Active Genes in Fungi.</title>
        <authorList>
            <consortium name="DOE Joint Genome Institute"/>
            <person name="Mondo S.J."/>
            <person name="Dannebaum R.O."/>
            <person name="Kuo R.C."/>
            <person name="Labutti K."/>
            <person name="Haridas S."/>
            <person name="Kuo A."/>
            <person name="Salamov A."/>
            <person name="Ahrendt S.R."/>
            <person name="Lipzen A."/>
            <person name="Sullivan W."/>
            <person name="Andreopoulos W.B."/>
            <person name="Clum A."/>
            <person name="Lindquist E."/>
            <person name="Daum C."/>
            <person name="Ramamoorthy G.K."/>
            <person name="Gryganskyi A."/>
            <person name="Culley D."/>
            <person name="Magnuson J.K."/>
            <person name="James T.Y."/>
            <person name="O'Malley M.A."/>
            <person name="Stajich J.E."/>
            <person name="Spatafora J.W."/>
            <person name="Visel A."/>
            <person name="Grigoriev I.V."/>
        </authorList>
    </citation>
    <scope>NUCLEOTIDE SEQUENCE [LARGE SCALE GENOMIC DNA]</scope>
    <source>
        <strain evidence="1 2">NRRL 3301</strain>
    </source>
</reference>
<name>A0A1X2GNX2_9FUNG</name>
<protein>
    <submittedName>
        <fullName evidence="1">Uncharacterized protein</fullName>
    </submittedName>
</protein>
<proteinExistence type="predicted"/>
<gene>
    <name evidence="1" type="ORF">DM01DRAFT_1218816</name>
</gene>
<dbReference type="EMBL" id="MCGT01000007">
    <property type="protein sequence ID" value="ORX58100.1"/>
    <property type="molecule type" value="Genomic_DNA"/>
</dbReference>
<evidence type="ECO:0000313" key="2">
    <source>
        <dbReference type="Proteomes" id="UP000242146"/>
    </source>
</evidence>
<dbReference type="AlphaFoldDB" id="A0A1X2GNX2"/>
<keyword evidence="2" id="KW-1185">Reference proteome</keyword>
<sequence>MVLTYLSSPRNMTFIFLLRVSAESKSAAPLETAQQISSILFKQFLSPFRDVFPLFIQGPCELLQLAPLSYATMTLVKSMQAWDRPLATYHVYNPNIEDPAMKAPYERYGTNFMLQSWTTGCDFFRLHTDDAFFDRSIPPALSKLPIAKYRRRAFSVFEHLNKSLKRLISRSVYRQVFNFAPDQTAALFALDELGAK</sequence>
<evidence type="ECO:0000313" key="1">
    <source>
        <dbReference type="EMBL" id="ORX58100.1"/>
    </source>
</evidence>
<organism evidence="1 2">
    <name type="scientific">Hesseltinella vesiculosa</name>
    <dbReference type="NCBI Taxonomy" id="101127"/>
    <lineage>
        <taxon>Eukaryota</taxon>
        <taxon>Fungi</taxon>
        <taxon>Fungi incertae sedis</taxon>
        <taxon>Mucoromycota</taxon>
        <taxon>Mucoromycotina</taxon>
        <taxon>Mucoromycetes</taxon>
        <taxon>Mucorales</taxon>
        <taxon>Cunninghamellaceae</taxon>
        <taxon>Hesseltinella</taxon>
    </lineage>
</organism>
<accession>A0A1X2GNX2</accession>
<comment type="caution">
    <text evidence="1">The sequence shown here is derived from an EMBL/GenBank/DDBJ whole genome shotgun (WGS) entry which is preliminary data.</text>
</comment>
<dbReference type="Proteomes" id="UP000242146">
    <property type="component" value="Unassembled WGS sequence"/>
</dbReference>